<dbReference type="Proteomes" id="UP000254602">
    <property type="component" value="Unassembled WGS sequence"/>
</dbReference>
<dbReference type="AlphaFoldDB" id="A0A379KLV6"/>
<keyword evidence="2" id="KW-0560">Oxidoreductase</keyword>
<evidence type="ECO:0000313" key="3">
    <source>
        <dbReference type="Proteomes" id="UP000254602"/>
    </source>
</evidence>
<gene>
    <name evidence="2" type="ORF">NCTC7914_02966</name>
</gene>
<reference evidence="2 3" key="1">
    <citation type="submission" date="2018-06" db="EMBL/GenBank/DDBJ databases">
        <authorList>
            <consortium name="Pathogen Informatics"/>
            <person name="Doyle S."/>
        </authorList>
    </citation>
    <scope>NUCLEOTIDE SEQUENCE [LARGE SCALE GENOMIC DNA]</scope>
    <source>
        <strain evidence="2 3">NCTC7914</strain>
    </source>
</reference>
<dbReference type="SUPFAM" id="SSF54909">
    <property type="entry name" value="Dimeric alpha+beta barrel"/>
    <property type="match status" value="1"/>
</dbReference>
<evidence type="ECO:0000313" key="2">
    <source>
        <dbReference type="EMBL" id="SUD68841.1"/>
    </source>
</evidence>
<protein>
    <submittedName>
        <fullName evidence="2">Antibiotic biosynthesis monooxygenase</fullName>
    </submittedName>
</protein>
<organism evidence="2 3">
    <name type="scientific">Pseudomonas putida</name>
    <name type="common">Arthrobacter siderocapsulatus</name>
    <dbReference type="NCBI Taxonomy" id="303"/>
    <lineage>
        <taxon>Bacteria</taxon>
        <taxon>Pseudomonadati</taxon>
        <taxon>Pseudomonadota</taxon>
        <taxon>Gammaproteobacteria</taxon>
        <taxon>Pseudomonadales</taxon>
        <taxon>Pseudomonadaceae</taxon>
        <taxon>Pseudomonas</taxon>
    </lineage>
</organism>
<name>A0A379KLV6_PSEPU</name>
<dbReference type="EMBL" id="UGUY01000001">
    <property type="protein sequence ID" value="SUD68841.1"/>
    <property type="molecule type" value="Genomic_DNA"/>
</dbReference>
<dbReference type="PANTHER" id="PTHR33336:SF3">
    <property type="entry name" value="ABM DOMAIN-CONTAINING PROTEIN"/>
    <property type="match status" value="1"/>
</dbReference>
<dbReference type="InterPro" id="IPR011008">
    <property type="entry name" value="Dimeric_a/b-barrel"/>
</dbReference>
<dbReference type="InterPro" id="IPR007138">
    <property type="entry name" value="ABM_dom"/>
</dbReference>
<feature type="domain" description="ABM" evidence="1">
    <location>
        <begin position="4"/>
        <end position="93"/>
    </location>
</feature>
<dbReference type="PROSITE" id="PS51725">
    <property type="entry name" value="ABM"/>
    <property type="match status" value="1"/>
</dbReference>
<dbReference type="GO" id="GO:0004497">
    <property type="term" value="F:monooxygenase activity"/>
    <property type="evidence" value="ECO:0007669"/>
    <property type="project" value="UniProtKB-KW"/>
</dbReference>
<dbReference type="Pfam" id="PF03992">
    <property type="entry name" value="ABM"/>
    <property type="match status" value="1"/>
</dbReference>
<dbReference type="RefSeq" id="WP_237860922.1">
    <property type="nucleotide sequence ID" value="NZ_JBJDNM010000002.1"/>
</dbReference>
<accession>A0A379KLV6</accession>
<dbReference type="InterPro" id="IPR050744">
    <property type="entry name" value="AI-2_Isomerase_LsrG"/>
</dbReference>
<dbReference type="Gene3D" id="3.30.70.100">
    <property type="match status" value="1"/>
</dbReference>
<evidence type="ECO:0000259" key="1">
    <source>
        <dbReference type="PROSITE" id="PS51725"/>
    </source>
</evidence>
<keyword evidence="2" id="KW-0503">Monooxygenase</keyword>
<sequence length="102" mass="11737">MTMVTKIAFFTSRRGQNDALGQRLLALVGPTRQEPGCVRYDIYQSSDSAEGWFVYEDWRSPTDFDGHMQMPYVQAFMSEVDALCSEAPEIRTFERRSEAAER</sequence>
<proteinExistence type="predicted"/>
<dbReference type="PANTHER" id="PTHR33336">
    <property type="entry name" value="QUINOL MONOOXYGENASE YGIN-RELATED"/>
    <property type="match status" value="1"/>
</dbReference>